<dbReference type="Pfam" id="PF00999">
    <property type="entry name" value="Na_H_Exchanger"/>
    <property type="match status" value="1"/>
</dbReference>
<organism evidence="11 12">
    <name type="scientific">Sulfidibacter corallicola</name>
    <dbReference type="NCBI Taxonomy" id="2818388"/>
    <lineage>
        <taxon>Bacteria</taxon>
        <taxon>Pseudomonadati</taxon>
        <taxon>Acidobacteriota</taxon>
        <taxon>Holophagae</taxon>
        <taxon>Acanthopleuribacterales</taxon>
        <taxon>Acanthopleuribacteraceae</taxon>
        <taxon>Sulfidibacter</taxon>
    </lineage>
</organism>
<feature type="transmembrane region" description="Helical" evidence="9">
    <location>
        <begin position="189"/>
        <end position="207"/>
    </location>
</feature>
<evidence type="ECO:0000256" key="4">
    <source>
        <dbReference type="ARBA" id="ARBA00022475"/>
    </source>
</evidence>
<feature type="transmembrane region" description="Helical" evidence="9">
    <location>
        <begin position="32"/>
        <end position="49"/>
    </location>
</feature>
<keyword evidence="4" id="KW-1003">Cell membrane</keyword>
<evidence type="ECO:0000256" key="3">
    <source>
        <dbReference type="ARBA" id="ARBA00022449"/>
    </source>
</evidence>
<dbReference type="RefSeq" id="WP_237379129.1">
    <property type="nucleotide sequence ID" value="NZ_CP071793.1"/>
</dbReference>
<comment type="subcellular location">
    <subcellularLocation>
        <location evidence="1">Cell membrane</location>
        <topology evidence="1">Multi-pass membrane protein</topology>
    </subcellularLocation>
</comment>
<evidence type="ECO:0000256" key="5">
    <source>
        <dbReference type="ARBA" id="ARBA00022692"/>
    </source>
</evidence>
<feature type="transmembrane region" description="Helical" evidence="9">
    <location>
        <begin position="160"/>
        <end position="177"/>
    </location>
</feature>
<keyword evidence="6 9" id="KW-1133">Transmembrane helix</keyword>
<dbReference type="KEGG" id="scor:J3U87_28255"/>
<evidence type="ECO:0000256" key="1">
    <source>
        <dbReference type="ARBA" id="ARBA00004651"/>
    </source>
</evidence>
<feature type="transmembrane region" description="Helical" evidence="9">
    <location>
        <begin position="92"/>
        <end position="112"/>
    </location>
</feature>
<name>A0A8A4TJ37_SULCO</name>
<evidence type="ECO:0000256" key="9">
    <source>
        <dbReference type="SAM" id="Phobius"/>
    </source>
</evidence>
<reference evidence="11" key="1">
    <citation type="submission" date="2021-03" db="EMBL/GenBank/DDBJ databases">
        <title>Acanthopleuribacteraceae sp. M133.</title>
        <authorList>
            <person name="Wang G."/>
        </authorList>
    </citation>
    <scope>NUCLEOTIDE SEQUENCE</scope>
    <source>
        <strain evidence="11">M133</strain>
    </source>
</reference>
<sequence length="419" mass="45484">MEHLSFFAVALFILAFGAISRRIETTAITPPMLFVLFGYLIGPGALNLIHMEKDHHLIHLLAELTLVLVLFTDASRIDVTRLRKEHDIPVRMLALGLPMCMLFGALVALPLFPELDFWNAMVLAIVLAPTDAALGQAVVSSERVPIRIRQALNVESGLNDGFALPVLLFFLCLAMHVESGHDNNFLKLAFLQLTLGPIAGIAIGYLGGKLVDWGHHSGWMSHAFIGLSSLGLALLSFAGAELIGGNGFIAAFCAGAALGNTLREPCEALVEFGEAEGQLLTLLTFLFFGALMVPPALPHIDLQTVVYAVLSLTAIRMIPTMISLWGMKLRPATIGFLGWFGPRGVASIIYGLLLLEEAELQHRHMLFNVTVIVVLVSVIAHGLSAWPGVQWYGGHIEQGPQAAEHKTVHHIPFRLGNKK</sequence>
<keyword evidence="2" id="KW-0813">Transport</keyword>
<dbReference type="EMBL" id="CP071793">
    <property type="protein sequence ID" value="QTD49497.1"/>
    <property type="molecule type" value="Genomic_DNA"/>
</dbReference>
<evidence type="ECO:0000313" key="12">
    <source>
        <dbReference type="Proteomes" id="UP000663929"/>
    </source>
</evidence>
<gene>
    <name evidence="11" type="ORF">J3U87_28255</name>
</gene>
<feature type="transmembrane region" description="Helical" evidence="9">
    <location>
        <begin position="219"/>
        <end position="238"/>
    </location>
</feature>
<evidence type="ECO:0000313" key="11">
    <source>
        <dbReference type="EMBL" id="QTD49497.1"/>
    </source>
</evidence>
<dbReference type="Gene3D" id="1.20.1530.20">
    <property type="match status" value="1"/>
</dbReference>
<dbReference type="PANTHER" id="PTHR32507">
    <property type="entry name" value="NA(+)/H(+) ANTIPORTER 1"/>
    <property type="match status" value="1"/>
</dbReference>
<keyword evidence="7" id="KW-0406">Ion transport</keyword>
<feature type="domain" description="Cation/H+ exchanger transmembrane" evidence="10">
    <location>
        <begin position="13"/>
        <end position="386"/>
    </location>
</feature>
<dbReference type="InterPro" id="IPR006153">
    <property type="entry name" value="Cation/H_exchanger_TM"/>
</dbReference>
<dbReference type="GO" id="GO:0005886">
    <property type="term" value="C:plasma membrane"/>
    <property type="evidence" value="ECO:0007669"/>
    <property type="project" value="UniProtKB-SubCell"/>
</dbReference>
<feature type="transmembrane region" description="Helical" evidence="9">
    <location>
        <begin position="332"/>
        <end position="353"/>
    </location>
</feature>
<evidence type="ECO:0000256" key="7">
    <source>
        <dbReference type="ARBA" id="ARBA00023065"/>
    </source>
</evidence>
<feature type="transmembrane region" description="Helical" evidence="9">
    <location>
        <begin position="279"/>
        <end position="297"/>
    </location>
</feature>
<protein>
    <submittedName>
        <fullName evidence="11">Cation:proton antiporter</fullName>
    </submittedName>
</protein>
<keyword evidence="5 9" id="KW-0812">Transmembrane</keyword>
<evidence type="ECO:0000256" key="8">
    <source>
        <dbReference type="ARBA" id="ARBA00023136"/>
    </source>
</evidence>
<dbReference type="InterPro" id="IPR038770">
    <property type="entry name" value="Na+/solute_symporter_sf"/>
</dbReference>
<keyword evidence="8 9" id="KW-0472">Membrane</keyword>
<dbReference type="PANTHER" id="PTHR32507:SF8">
    <property type="entry name" value="CNH1P"/>
    <property type="match status" value="1"/>
</dbReference>
<keyword evidence="3" id="KW-0050">Antiport</keyword>
<dbReference type="AlphaFoldDB" id="A0A8A4TJ37"/>
<proteinExistence type="predicted"/>
<evidence type="ECO:0000256" key="2">
    <source>
        <dbReference type="ARBA" id="ARBA00022448"/>
    </source>
</evidence>
<evidence type="ECO:0000259" key="10">
    <source>
        <dbReference type="Pfam" id="PF00999"/>
    </source>
</evidence>
<feature type="transmembrane region" description="Helical" evidence="9">
    <location>
        <begin position="118"/>
        <end position="139"/>
    </location>
</feature>
<feature type="transmembrane region" description="Helical" evidence="9">
    <location>
        <begin position="365"/>
        <end position="386"/>
    </location>
</feature>
<feature type="transmembrane region" description="Helical" evidence="9">
    <location>
        <begin position="304"/>
        <end position="326"/>
    </location>
</feature>
<dbReference type="Proteomes" id="UP000663929">
    <property type="component" value="Chromosome"/>
</dbReference>
<dbReference type="GO" id="GO:0015297">
    <property type="term" value="F:antiporter activity"/>
    <property type="evidence" value="ECO:0007669"/>
    <property type="project" value="UniProtKB-KW"/>
</dbReference>
<accession>A0A8A4TJ37</accession>
<keyword evidence="12" id="KW-1185">Reference proteome</keyword>
<evidence type="ECO:0000256" key="6">
    <source>
        <dbReference type="ARBA" id="ARBA00022989"/>
    </source>
</evidence>
<dbReference type="GO" id="GO:1902600">
    <property type="term" value="P:proton transmembrane transport"/>
    <property type="evidence" value="ECO:0007669"/>
    <property type="project" value="InterPro"/>
</dbReference>